<dbReference type="Proteomes" id="UP001296706">
    <property type="component" value="Unassembled WGS sequence"/>
</dbReference>
<accession>A0ABX1REA3</accession>
<sequence>MVALGNDVSLQVAEIGQGEPVVLICGTGQHHWMWAPLLPALCPRFKVISYNHRGIGESGRGSGPIGVRSLADDLAELLDALSVDRAHLIGWSLGSAVAQEFALSHPARVASLVLACTWGRTDQFQHAVFTGLSHPWRTGDRAAGLVALRIVFSPELLVSGRFVPVTAQLDTMFPSTGSQMSAMVEQWDADGAHDALDRLGAIGVPTLVISGKQDLLTPARSGRAVSDRIPGARFELLTGPGSSHGLVWERTEEFTSLVSGFLAGHPL</sequence>
<evidence type="ECO:0000256" key="1">
    <source>
        <dbReference type="ARBA" id="ARBA00022801"/>
    </source>
</evidence>
<keyword evidence="4" id="KW-1185">Reference proteome</keyword>
<evidence type="ECO:0000259" key="2">
    <source>
        <dbReference type="Pfam" id="PF00561"/>
    </source>
</evidence>
<comment type="caution">
    <text evidence="3">The sequence shown here is derived from an EMBL/GenBank/DDBJ whole genome shotgun (WGS) entry which is preliminary data.</text>
</comment>
<dbReference type="InterPro" id="IPR029058">
    <property type="entry name" value="AB_hydrolase_fold"/>
</dbReference>
<dbReference type="PANTHER" id="PTHR43798">
    <property type="entry name" value="MONOACYLGLYCEROL LIPASE"/>
    <property type="match status" value="1"/>
</dbReference>
<feature type="domain" description="AB hydrolase-1" evidence="2">
    <location>
        <begin position="20"/>
        <end position="236"/>
    </location>
</feature>
<name>A0ABX1REA3_9PSEU</name>
<evidence type="ECO:0000313" key="4">
    <source>
        <dbReference type="Proteomes" id="UP001296706"/>
    </source>
</evidence>
<dbReference type="EMBL" id="JAAXKY010000029">
    <property type="protein sequence ID" value="NMH77734.1"/>
    <property type="molecule type" value="Genomic_DNA"/>
</dbReference>
<dbReference type="PANTHER" id="PTHR43798:SF31">
    <property type="entry name" value="AB HYDROLASE SUPERFAMILY PROTEIN YCLE"/>
    <property type="match status" value="1"/>
</dbReference>
<proteinExistence type="predicted"/>
<evidence type="ECO:0000313" key="3">
    <source>
        <dbReference type="EMBL" id="NMH77734.1"/>
    </source>
</evidence>
<protein>
    <submittedName>
        <fullName evidence="3">Alpha/beta fold hydrolase</fullName>
    </submittedName>
</protein>
<organism evidence="3 4">
    <name type="scientific">Pseudonocardia xinjiangensis</name>
    <dbReference type="NCBI Taxonomy" id="75289"/>
    <lineage>
        <taxon>Bacteria</taxon>
        <taxon>Bacillati</taxon>
        <taxon>Actinomycetota</taxon>
        <taxon>Actinomycetes</taxon>
        <taxon>Pseudonocardiales</taxon>
        <taxon>Pseudonocardiaceae</taxon>
        <taxon>Pseudonocardia</taxon>
    </lineage>
</organism>
<keyword evidence="1 3" id="KW-0378">Hydrolase</keyword>
<dbReference type="InterPro" id="IPR050266">
    <property type="entry name" value="AB_hydrolase_sf"/>
</dbReference>
<dbReference type="SUPFAM" id="SSF53474">
    <property type="entry name" value="alpha/beta-Hydrolases"/>
    <property type="match status" value="1"/>
</dbReference>
<dbReference type="Gene3D" id="3.40.50.1820">
    <property type="entry name" value="alpha/beta hydrolase"/>
    <property type="match status" value="1"/>
</dbReference>
<dbReference type="InterPro" id="IPR000073">
    <property type="entry name" value="AB_hydrolase_1"/>
</dbReference>
<dbReference type="Pfam" id="PF00561">
    <property type="entry name" value="Abhydrolase_1"/>
    <property type="match status" value="1"/>
</dbReference>
<reference evidence="3 4" key="1">
    <citation type="submission" date="2020-04" db="EMBL/GenBank/DDBJ databases">
        <authorList>
            <person name="Klaysubun C."/>
            <person name="Duangmal K."/>
            <person name="Lipun K."/>
        </authorList>
    </citation>
    <scope>NUCLEOTIDE SEQUENCE [LARGE SCALE GENOMIC DNA]</scope>
    <source>
        <strain evidence="3 4">JCM 11839</strain>
    </source>
</reference>
<dbReference type="GO" id="GO:0016787">
    <property type="term" value="F:hydrolase activity"/>
    <property type="evidence" value="ECO:0007669"/>
    <property type="project" value="UniProtKB-KW"/>
</dbReference>
<gene>
    <name evidence="3" type="ORF">HF577_11645</name>
</gene>
<dbReference type="PRINTS" id="PR00111">
    <property type="entry name" value="ABHYDROLASE"/>
</dbReference>